<feature type="transmembrane region" description="Helical" evidence="1">
    <location>
        <begin position="33"/>
        <end position="54"/>
    </location>
</feature>
<sequence>MSNQVILWSMLIVPWLTLFFMERKTIKQFMPTALFSVVTSILMVEAGETFNWWIISETAYPFRTVSYLFGLNPVTTMWLLRSTYGRFGLYLAVDVVLNFGFVYLFLDYFLVGRGIFQPVGITALQNVLLASLHGVVIYGFQLWQEGIWSRSERRSFSTNLQPAATKLLPKDQENKIDNE</sequence>
<reference evidence="3" key="2">
    <citation type="submission" date="2015-02" db="EMBL/GenBank/DDBJ databases">
        <title>Complete Genome Sequence of Pelosinus fermentans JBW45.</title>
        <authorList>
            <person name="De Leon K.B."/>
            <person name="Utturkar S.M."/>
            <person name="Camilleri L.B."/>
            <person name="Arkin A.P."/>
            <person name="Fields M.W."/>
            <person name="Brown S.D."/>
            <person name="Wall J.D."/>
        </authorList>
    </citation>
    <scope>NUCLEOTIDE SEQUENCE [LARGE SCALE GENOMIC DNA]</scope>
    <source>
        <strain evidence="3">JBW45</strain>
    </source>
</reference>
<dbReference type="EMBL" id="CP010978">
    <property type="protein sequence ID" value="AJQ27019.1"/>
    <property type="molecule type" value="Genomic_DNA"/>
</dbReference>
<reference evidence="2 3" key="1">
    <citation type="journal article" date="2015" name="Genome Announc.">
        <title>Complete Genome Sequence of Pelosinus fermentans JBW45, a Member of a Remarkably Competitive Group of Negativicutes in the Firmicutes Phylum.</title>
        <authorList>
            <person name="De Leon K.B."/>
            <person name="Utturkar S.M."/>
            <person name="Camilleri L.B."/>
            <person name="Elias D.A."/>
            <person name="Arkin A.P."/>
            <person name="Fields M.W."/>
            <person name="Brown S.D."/>
            <person name="Wall J.D."/>
        </authorList>
    </citation>
    <scope>NUCLEOTIDE SEQUENCE [LARGE SCALE GENOMIC DNA]</scope>
    <source>
        <strain evidence="2 3">JBW45</strain>
    </source>
</reference>
<feature type="transmembrane region" description="Helical" evidence="1">
    <location>
        <begin position="123"/>
        <end position="143"/>
    </location>
</feature>
<proteinExistence type="predicted"/>
<dbReference type="AlphaFoldDB" id="I9NY29"/>
<feature type="transmembrane region" description="Helical" evidence="1">
    <location>
        <begin position="6"/>
        <end position="21"/>
    </location>
</feature>
<name>I9NY29_9FIRM</name>
<feature type="transmembrane region" description="Helical" evidence="1">
    <location>
        <begin position="60"/>
        <end position="80"/>
    </location>
</feature>
<keyword evidence="1" id="KW-0472">Membrane</keyword>
<evidence type="ECO:0000256" key="1">
    <source>
        <dbReference type="SAM" id="Phobius"/>
    </source>
</evidence>
<dbReference type="Proteomes" id="UP000005361">
    <property type="component" value="Chromosome"/>
</dbReference>
<accession>I9NY29</accession>
<keyword evidence="1" id="KW-0812">Transmembrane</keyword>
<gene>
    <name evidence="2" type="ORF">JBW_01669</name>
</gene>
<evidence type="ECO:0000313" key="2">
    <source>
        <dbReference type="EMBL" id="AJQ27019.1"/>
    </source>
</evidence>
<feature type="transmembrane region" description="Helical" evidence="1">
    <location>
        <begin position="87"/>
        <end position="111"/>
    </location>
</feature>
<keyword evidence="1" id="KW-1133">Transmembrane helix</keyword>
<dbReference type="HOGENOM" id="CLU_130942_0_0_9"/>
<dbReference type="KEGG" id="pft:JBW_01669"/>
<evidence type="ECO:0000313" key="3">
    <source>
        <dbReference type="Proteomes" id="UP000005361"/>
    </source>
</evidence>
<dbReference type="RefSeq" id="WP_007952758.1">
    <property type="nucleotide sequence ID" value="NZ_CP010978.1"/>
</dbReference>
<organism evidence="2 3">
    <name type="scientific">Pelosinus fermentans JBW45</name>
    <dbReference type="NCBI Taxonomy" id="1192197"/>
    <lineage>
        <taxon>Bacteria</taxon>
        <taxon>Bacillati</taxon>
        <taxon>Bacillota</taxon>
        <taxon>Negativicutes</taxon>
        <taxon>Selenomonadales</taxon>
        <taxon>Sporomusaceae</taxon>
        <taxon>Pelosinus</taxon>
    </lineage>
</organism>
<protein>
    <submittedName>
        <fullName evidence="2">Uncharacterized protein</fullName>
    </submittedName>
</protein>